<dbReference type="SUPFAM" id="SSF158235">
    <property type="entry name" value="SOCS box-like"/>
    <property type="match status" value="1"/>
</dbReference>
<dbReference type="InterPro" id="IPR001496">
    <property type="entry name" value="SOCS_box"/>
</dbReference>
<sequence>MTAVDKSEERTWITEATIFVSSEQQNLLHLAVLYSAKQCVALLVNEPYLWDPDKADANGVSPMRLAEMRDDLDVLVPMASYSKELRFFRTDETIPHLPRPCTMLVWPQNLWHVPLSRCCMFESRQRGLPNKALDGCAHDVRSDSQLCGFTLAYMLELFMATPNLLEFDIWSGASLGPSDSKRFWPIPNLNGLCIPGHKTDCDKYPHCLHNELAQMEDTFSSDYQQAKWNAISSIWRYHRFELDRDLKTHVRRWGPPKLRHLCRAAIRQQLVLATDPSFDRKDQCLHENYVRRVHRLPLPAQIRRFLVYEDMWPDSSWLQHVRDWALYKVWNVTCTSTHHSSPNFGKGTVFDHGFIRLQGLKEAGVK</sequence>
<evidence type="ECO:0000259" key="1">
    <source>
        <dbReference type="PROSITE" id="PS50225"/>
    </source>
</evidence>
<dbReference type="CDD" id="cd03716">
    <property type="entry name" value="SOCS_ASB_like"/>
    <property type="match status" value="1"/>
</dbReference>
<dbReference type="GO" id="GO:0035556">
    <property type="term" value="P:intracellular signal transduction"/>
    <property type="evidence" value="ECO:0007669"/>
    <property type="project" value="InterPro"/>
</dbReference>
<evidence type="ECO:0000313" key="3">
    <source>
        <dbReference type="Proteomes" id="UP000008909"/>
    </source>
</evidence>
<proteinExistence type="predicted"/>
<reference key="2">
    <citation type="submission" date="2011-10" db="EMBL/GenBank/DDBJ databases">
        <title>The genome and transcriptome sequence of Clonorchis sinensis provide insights into the carcinogenic liver fluke.</title>
        <authorList>
            <person name="Wang X."/>
            <person name="Huang Y."/>
            <person name="Chen W."/>
            <person name="Liu H."/>
            <person name="Guo L."/>
            <person name="Chen Y."/>
            <person name="Luo F."/>
            <person name="Zhou W."/>
            <person name="Sun J."/>
            <person name="Mao Q."/>
            <person name="Liang P."/>
            <person name="Zhou C."/>
            <person name="Tian Y."/>
            <person name="Men J."/>
            <person name="Lv X."/>
            <person name="Huang L."/>
            <person name="Zhou J."/>
            <person name="Hu Y."/>
            <person name="Li R."/>
            <person name="Zhang F."/>
            <person name="Lei H."/>
            <person name="Li X."/>
            <person name="Hu X."/>
            <person name="Liang C."/>
            <person name="Xu J."/>
            <person name="Wu Z."/>
            <person name="Yu X."/>
        </authorList>
    </citation>
    <scope>NUCLEOTIDE SEQUENCE</scope>
    <source>
        <strain>Henan</strain>
    </source>
</reference>
<feature type="domain" description="SOCS box" evidence="1">
    <location>
        <begin position="241"/>
        <end position="312"/>
    </location>
</feature>
<gene>
    <name evidence="2" type="ORF">CLF_104360</name>
</gene>
<dbReference type="EMBL" id="DF143033">
    <property type="protein sequence ID" value="GAA50310.1"/>
    <property type="molecule type" value="Genomic_DNA"/>
</dbReference>
<dbReference type="InterPro" id="IPR036036">
    <property type="entry name" value="SOCS_box-like_dom_sf"/>
</dbReference>
<keyword evidence="3" id="KW-1185">Reference proteome</keyword>
<organism evidence="2 3">
    <name type="scientific">Clonorchis sinensis</name>
    <name type="common">Chinese liver fluke</name>
    <dbReference type="NCBI Taxonomy" id="79923"/>
    <lineage>
        <taxon>Eukaryota</taxon>
        <taxon>Metazoa</taxon>
        <taxon>Spiralia</taxon>
        <taxon>Lophotrochozoa</taxon>
        <taxon>Platyhelminthes</taxon>
        <taxon>Trematoda</taxon>
        <taxon>Digenea</taxon>
        <taxon>Opisthorchiida</taxon>
        <taxon>Opisthorchiata</taxon>
        <taxon>Opisthorchiidae</taxon>
        <taxon>Clonorchis</taxon>
    </lineage>
</organism>
<dbReference type="AlphaFoldDB" id="G7YBH6"/>
<dbReference type="Proteomes" id="UP000008909">
    <property type="component" value="Unassembled WGS sequence"/>
</dbReference>
<accession>G7YBH6</accession>
<name>G7YBH6_CLOSI</name>
<dbReference type="PROSITE" id="PS50225">
    <property type="entry name" value="SOCS"/>
    <property type="match status" value="1"/>
</dbReference>
<evidence type="ECO:0000313" key="2">
    <source>
        <dbReference type="EMBL" id="GAA50310.1"/>
    </source>
</evidence>
<protein>
    <recommendedName>
        <fullName evidence="1">SOCS box domain-containing protein</fullName>
    </recommendedName>
</protein>
<reference evidence="2" key="1">
    <citation type="journal article" date="2011" name="Genome Biol.">
        <title>The draft genome of the carcinogenic human liver fluke Clonorchis sinensis.</title>
        <authorList>
            <person name="Wang X."/>
            <person name="Chen W."/>
            <person name="Huang Y."/>
            <person name="Sun J."/>
            <person name="Men J."/>
            <person name="Liu H."/>
            <person name="Luo F."/>
            <person name="Guo L."/>
            <person name="Lv X."/>
            <person name="Deng C."/>
            <person name="Zhou C."/>
            <person name="Fan Y."/>
            <person name="Li X."/>
            <person name="Huang L."/>
            <person name="Hu Y."/>
            <person name="Liang C."/>
            <person name="Hu X."/>
            <person name="Xu J."/>
            <person name="Yu X."/>
        </authorList>
    </citation>
    <scope>NUCLEOTIDE SEQUENCE [LARGE SCALE GENOMIC DNA]</scope>
    <source>
        <strain evidence="2">Henan</strain>
    </source>
</reference>